<feature type="region of interest" description="Disordered" evidence="1">
    <location>
        <begin position="45"/>
        <end position="129"/>
    </location>
</feature>
<dbReference type="EMBL" id="AUBJ02000001">
    <property type="protein sequence ID" value="MCP2331402.1"/>
    <property type="molecule type" value="Genomic_DNA"/>
</dbReference>
<feature type="transmembrane region" description="Helical" evidence="2">
    <location>
        <begin position="6"/>
        <end position="22"/>
    </location>
</feature>
<name>A0ABT1JFX9_ACTCY</name>
<keyword evidence="2" id="KW-1133">Transmembrane helix</keyword>
<dbReference type="Proteomes" id="UP000791080">
    <property type="component" value="Unassembled WGS sequence"/>
</dbReference>
<organism evidence="3 4">
    <name type="scientific">Actinoalloteichus caeruleus DSM 43889</name>
    <dbReference type="NCBI Taxonomy" id="1120930"/>
    <lineage>
        <taxon>Bacteria</taxon>
        <taxon>Bacillati</taxon>
        <taxon>Actinomycetota</taxon>
        <taxon>Actinomycetes</taxon>
        <taxon>Pseudonocardiales</taxon>
        <taxon>Pseudonocardiaceae</taxon>
        <taxon>Actinoalloteichus</taxon>
        <taxon>Actinoalloteichus cyanogriseus</taxon>
    </lineage>
</organism>
<protein>
    <submittedName>
        <fullName evidence="3">Uncharacterized protein</fullName>
    </submittedName>
</protein>
<proteinExistence type="predicted"/>
<feature type="compositionally biased region" description="Low complexity" evidence="1">
    <location>
        <begin position="55"/>
        <end position="64"/>
    </location>
</feature>
<evidence type="ECO:0000313" key="4">
    <source>
        <dbReference type="Proteomes" id="UP000791080"/>
    </source>
</evidence>
<keyword evidence="4" id="KW-1185">Reference proteome</keyword>
<gene>
    <name evidence="3" type="ORF">G443_001672</name>
</gene>
<evidence type="ECO:0000256" key="1">
    <source>
        <dbReference type="SAM" id="MobiDB-lite"/>
    </source>
</evidence>
<keyword evidence="2" id="KW-0812">Transmembrane</keyword>
<sequence>MTVDPIPVAMLLAVAVLLAEVYRRHRGRPDQPLRAVVTVSGVVFLSGPPPGDGIPRSTSDTPWSTPSPPSPAGSWHTTRTRPGPATAHASTHPSTDAEWGGDEQDTGRHHWRPTPTTLPPAVGNPDPGWVTVLTGHLPLPAPSRHPRGRVA</sequence>
<accession>A0ABT1JFX9</accession>
<dbReference type="RefSeq" id="WP_026418842.1">
    <property type="nucleotide sequence ID" value="NZ_AUBJ02000001.1"/>
</dbReference>
<evidence type="ECO:0000313" key="3">
    <source>
        <dbReference type="EMBL" id="MCP2331402.1"/>
    </source>
</evidence>
<comment type="caution">
    <text evidence="3">The sequence shown here is derived from an EMBL/GenBank/DDBJ whole genome shotgun (WGS) entry which is preliminary data.</text>
</comment>
<evidence type="ECO:0000256" key="2">
    <source>
        <dbReference type="SAM" id="Phobius"/>
    </source>
</evidence>
<keyword evidence="2" id="KW-0472">Membrane</keyword>
<reference evidence="3 4" key="1">
    <citation type="submission" date="2022-06" db="EMBL/GenBank/DDBJ databases">
        <title>Genomic Encyclopedia of Type Strains, Phase I: the one thousand microbial genomes (KMG-I) project.</title>
        <authorList>
            <person name="Kyrpides N."/>
        </authorList>
    </citation>
    <scope>NUCLEOTIDE SEQUENCE [LARGE SCALE GENOMIC DNA]</scope>
    <source>
        <strain evidence="3 4">DSM 43889</strain>
    </source>
</reference>